<reference evidence="12" key="1">
    <citation type="submission" date="2023-06" db="EMBL/GenBank/DDBJ databases">
        <title>Male Hemibagrus guttatus genome.</title>
        <authorList>
            <person name="Bian C."/>
        </authorList>
    </citation>
    <scope>NUCLEOTIDE SEQUENCE</scope>
    <source>
        <strain evidence="12">Male_cb2023</strain>
        <tissue evidence="12">Muscle</tissue>
    </source>
</reference>
<proteinExistence type="inferred from homology"/>
<sequence>MKKSGVAEKYVRVVQDMCERSRTVVSCAVGQTEEFKVEVGLHQGSALSPFLFAIVMDQLSEEARTTVKKLAVVPKWKNYGLRIFGFIHPYKDGDFQFAISSDDNSELWLSSDENPLNAKLLVYVGKHGSEWTAPGEFSKFRSQTSKSVQRLCSCEIRKGVETNINIKPSLMASRRYYFEILHKQDDKGSDHVEVGWRPFLPGLKYDVIDSAYISLYTAGKMGKRKDLSEFDKAQIVMARPLDQSIGGVFLGCSVPMMDQSRLEKVLPSCVYSPTYVVRDFPIARYQGLQFVYLSYVYPNDFTRLTHMERENKCFYRESPVYLEKFGFYKYMKMDEENDDRPLFFPNPDDFLEEEEIVDLEEDSNHLPDRRTSNTSVSDQLSSSSFSTISTKQSRRWIKGEEHGRHDDYYKHTTQENKQRRTEKDRKLNQHRSIIEADHEALTDHRESKEEADETTMRIHGQRSLKWVPLSPVQQSNKISPLRLIKTSLKNSHRSSLYTLASHILSNPASQEKEVKSSRIYITKAHPPKSTPKPPVEIFPGVFLYQTASGKKLVDFSSRWKSMKRHDSWPKLDHKSPAQQLKHSSLLSSTVQQVKDFPPSSITSSITDFTPSSADLAGTNPSDKRQPVKIRTTRASEMVEESQHAEGPELKDGATSEYSYEDDEPRPGWTEEAINWQRTFSVNPVDFELLRSDWNDLRCNVSGNLQLTESEALEVISQYVERINKCNRGIYSLLRIVNVEKRRDPARGSRYLVELELMEAGDRVVRLSEYIYFLHQRSRHEEIIESREVNTLSAPAIPSKSPTSSSSSAQSRPSTAWRGHWPKPLLCQPIMLQWRHDVMVHIVVPEPGRGGSSLSRDAQTSLSPGTSSSSSGGTPRRSQASRETWSLQRVLGLPRGLFPVGHARNTSPGRRQRRHPKQMPEPPLPPFDVEEQRLYSELLPGDRAPYPTSKGAPRHPTEEAQFGRLFPGSYPFSHDPELMTIVKNQARWVQQFISDMEFLHRETKDENFNIIIVDFESEDMDVEQALRESTVPRYEYLRREGNFERSSGLQMGVDTIADSHSIVFLCDLHIHFPMSILESIRKHCVEGRLAFAPIVMRLDCGSSPLEPDGTAATRKEASDWLSERRRLTGWEKGGV</sequence>
<dbReference type="InterPro" id="IPR037524">
    <property type="entry name" value="PA14/GLEYA"/>
</dbReference>
<dbReference type="PANTHER" id="PTHR12369:SF46">
    <property type="entry name" value="N-ACETYL-BETA-GLUCOSAMINYL-GLYCOPROTEIN 4-BETA-N-ACETYLGALACTOSAMINYLTRANSFERASE 1"/>
    <property type="match status" value="1"/>
</dbReference>
<name>A0AAE0PX19_9TELE</name>
<dbReference type="GO" id="GO:0008376">
    <property type="term" value="F:acetylgalactosaminyltransferase activity"/>
    <property type="evidence" value="ECO:0007669"/>
    <property type="project" value="InterPro"/>
</dbReference>
<feature type="compositionally biased region" description="Polar residues" evidence="10">
    <location>
        <begin position="576"/>
        <end position="592"/>
    </location>
</feature>
<feature type="compositionally biased region" description="Basic and acidic residues" evidence="10">
    <location>
        <begin position="564"/>
        <end position="575"/>
    </location>
</feature>
<feature type="compositionally biased region" description="Low complexity" evidence="10">
    <location>
        <begin position="793"/>
        <end position="815"/>
    </location>
</feature>
<evidence type="ECO:0000313" key="13">
    <source>
        <dbReference type="Proteomes" id="UP001274896"/>
    </source>
</evidence>
<keyword evidence="6" id="KW-1133">Transmembrane helix</keyword>
<evidence type="ECO:0000256" key="3">
    <source>
        <dbReference type="ARBA" id="ARBA00022679"/>
    </source>
</evidence>
<evidence type="ECO:0000256" key="7">
    <source>
        <dbReference type="ARBA" id="ARBA00023034"/>
    </source>
</evidence>
<dbReference type="InterPro" id="IPR051227">
    <property type="entry name" value="CS_glycosyltransferase"/>
</dbReference>
<evidence type="ECO:0000256" key="8">
    <source>
        <dbReference type="ARBA" id="ARBA00023136"/>
    </source>
</evidence>
<evidence type="ECO:0000256" key="2">
    <source>
        <dbReference type="ARBA" id="ARBA00009239"/>
    </source>
</evidence>
<dbReference type="GO" id="GO:0032580">
    <property type="term" value="C:Golgi cisterna membrane"/>
    <property type="evidence" value="ECO:0007669"/>
    <property type="project" value="UniProtKB-SubCell"/>
</dbReference>
<keyword evidence="5 9" id="KW-0735">Signal-anchor</keyword>
<evidence type="ECO:0000256" key="1">
    <source>
        <dbReference type="ARBA" id="ARBA00004447"/>
    </source>
</evidence>
<evidence type="ECO:0000256" key="10">
    <source>
        <dbReference type="SAM" id="MobiDB-lite"/>
    </source>
</evidence>
<evidence type="ECO:0000256" key="9">
    <source>
        <dbReference type="RuleBase" id="RU364016"/>
    </source>
</evidence>
<feature type="region of interest" description="Disordered" evidence="10">
    <location>
        <begin position="440"/>
        <end position="459"/>
    </location>
</feature>
<evidence type="ECO:0000256" key="6">
    <source>
        <dbReference type="ARBA" id="ARBA00022989"/>
    </source>
</evidence>
<dbReference type="PROSITE" id="PS51820">
    <property type="entry name" value="PA14"/>
    <property type="match status" value="1"/>
</dbReference>
<keyword evidence="8" id="KW-0472">Membrane</keyword>
<feature type="region of interest" description="Disordered" evidence="10">
    <location>
        <begin position="895"/>
        <end position="927"/>
    </location>
</feature>
<feature type="compositionally biased region" description="Low complexity" evidence="10">
    <location>
        <begin position="859"/>
        <end position="877"/>
    </location>
</feature>
<comment type="subcellular location">
    <subcellularLocation>
        <location evidence="1 9">Golgi apparatus</location>
        <location evidence="1 9">Golgi stack membrane</location>
        <topology evidence="1 9">Single-pass type II membrane protein</topology>
    </subcellularLocation>
</comment>
<feature type="compositionally biased region" description="Basic and acidic residues" evidence="10">
    <location>
        <begin position="397"/>
        <end position="431"/>
    </location>
</feature>
<dbReference type="Pfam" id="PF05679">
    <property type="entry name" value="CHGN"/>
    <property type="match status" value="1"/>
</dbReference>
<keyword evidence="4" id="KW-0812">Transmembrane</keyword>
<dbReference type="Proteomes" id="UP001274896">
    <property type="component" value="Unassembled WGS sequence"/>
</dbReference>
<feature type="compositionally biased region" description="Polar residues" evidence="10">
    <location>
        <begin position="599"/>
        <end position="612"/>
    </location>
</feature>
<keyword evidence="7 9" id="KW-0333">Golgi apparatus</keyword>
<feature type="compositionally biased region" description="Low complexity" evidence="10">
    <location>
        <begin position="372"/>
        <end position="391"/>
    </location>
</feature>
<evidence type="ECO:0000259" key="11">
    <source>
        <dbReference type="PROSITE" id="PS51820"/>
    </source>
</evidence>
<keyword evidence="13" id="KW-1185">Reference proteome</keyword>
<dbReference type="EC" id="2.4.1.-" evidence="9"/>
<evidence type="ECO:0000256" key="4">
    <source>
        <dbReference type="ARBA" id="ARBA00022692"/>
    </source>
</evidence>
<accession>A0AAE0PX19</accession>
<comment type="similarity">
    <text evidence="2 9">Belongs to the chondroitin N-acetylgalactosaminyltransferase family.</text>
</comment>
<dbReference type="PANTHER" id="PTHR12369">
    <property type="entry name" value="CHONDROITIN SYNTHASE"/>
    <property type="match status" value="1"/>
</dbReference>
<feature type="region of interest" description="Disordered" evidence="10">
    <location>
        <begin position="360"/>
        <end position="431"/>
    </location>
</feature>
<dbReference type="InterPro" id="IPR008428">
    <property type="entry name" value="Chond_GalNAc"/>
</dbReference>
<evidence type="ECO:0000313" key="12">
    <source>
        <dbReference type="EMBL" id="KAK3509754.1"/>
    </source>
</evidence>
<protein>
    <recommendedName>
        <fullName evidence="9">Hexosyltransferase</fullName>
        <ecNumber evidence="9">2.4.1.-</ecNumber>
    </recommendedName>
</protein>
<feature type="domain" description="PA14" evidence="11">
    <location>
        <begin position="30"/>
        <end position="212"/>
    </location>
</feature>
<dbReference type="AlphaFoldDB" id="A0AAE0PX19"/>
<keyword evidence="3 9" id="KW-0808">Transferase</keyword>
<comment type="caution">
    <text evidence="12">The sequence shown here is derived from an EMBL/GenBank/DDBJ whole genome shotgun (WGS) entry which is preliminary data.</text>
</comment>
<feature type="region of interest" description="Disordered" evidence="10">
    <location>
        <begin position="793"/>
        <end position="817"/>
    </location>
</feature>
<dbReference type="EMBL" id="JAUCMX010000026">
    <property type="protein sequence ID" value="KAK3509754.1"/>
    <property type="molecule type" value="Genomic_DNA"/>
</dbReference>
<evidence type="ECO:0000256" key="5">
    <source>
        <dbReference type="ARBA" id="ARBA00022968"/>
    </source>
</evidence>
<organism evidence="12 13">
    <name type="scientific">Hemibagrus guttatus</name>
    <dbReference type="NCBI Taxonomy" id="175788"/>
    <lineage>
        <taxon>Eukaryota</taxon>
        <taxon>Metazoa</taxon>
        <taxon>Chordata</taxon>
        <taxon>Craniata</taxon>
        <taxon>Vertebrata</taxon>
        <taxon>Euteleostomi</taxon>
        <taxon>Actinopterygii</taxon>
        <taxon>Neopterygii</taxon>
        <taxon>Teleostei</taxon>
        <taxon>Ostariophysi</taxon>
        <taxon>Siluriformes</taxon>
        <taxon>Bagridae</taxon>
        <taxon>Hemibagrus</taxon>
    </lineage>
</organism>
<gene>
    <name evidence="12" type="ORF">QTP70_008385</name>
</gene>
<feature type="compositionally biased region" description="Basic and acidic residues" evidence="10">
    <location>
        <begin position="640"/>
        <end position="653"/>
    </location>
</feature>
<feature type="region of interest" description="Disordered" evidence="10">
    <location>
        <begin position="846"/>
        <end position="883"/>
    </location>
</feature>
<feature type="compositionally biased region" description="Basic and acidic residues" evidence="10">
    <location>
        <begin position="362"/>
        <end position="371"/>
    </location>
</feature>
<feature type="region of interest" description="Disordered" evidence="10">
    <location>
        <begin position="564"/>
        <end position="667"/>
    </location>
</feature>